<dbReference type="KEGG" id="yli:2909687"/>
<evidence type="ECO:0000313" key="22">
    <source>
        <dbReference type="EMBL" id="RDW27104.1"/>
    </source>
</evidence>
<evidence type="ECO:0000313" key="23">
    <source>
        <dbReference type="Proteomes" id="UP000182444"/>
    </source>
</evidence>
<dbReference type="Pfam" id="PF01073">
    <property type="entry name" value="3Beta_HSD"/>
    <property type="match status" value="1"/>
</dbReference>
<comment type="similarity">
    <text evidence="2">Belongs to the 3-beta-HSD family.</text>
</comment>
<dbReference type="InterPro" id="IPR036291">
    <property type="entry name" value="NAD(P)-bd_dom_sf"/>
</dbReference>
<evidence type="ECO:0000256" key="3">
    <source>
        <dbReference type="ARBA" id="ARBA00022516"/>
    </source>
</evidence>
<evidence type="ECO:0000256" key="12">
    <source>
        <dbReference type="ARBA" id="ARBA00060653"/>
    </source>
</evidence>
<dbReference type="Proteomes" id="UP000256601">
    <property type="component" value="Unassembled WGS sequence"/>
</dbReference>
<evidence type="ECO:0000256" key="15">
    <source>
        <dbReference type="ARBA" id="ARBA00067985"/>
    </source>
</evidence>
<keyword evidence="7" id="KW-0520">NAD</keyword>
<gene>
    <name evidence="22" type="ORF">B0I71DRAFT_129669</name>
    <name evidence="21" type="ORF">YALI1_C30514g</name>
</gene>
<keyword evidence="22" id="KW-0413">Isomerase</keyword>
<dbReference type="CDD" id="cd09813">
    <property type="entry name" value="3b-HSD-NSDHL-like_SDR_e"/>
    <property type="match status" value="1"/>
</dbReference>
<dbReference type="InterPro" id="IPR050177">
    <property type="entry name" value="Lipid_A_modif_metabolic_enz"/>
</dbReference>
<comment type="subunit">
    <text evidence="10">Heterotetramer of ERG25, ERG26, ERG27 and ERG28. ERG28 acts as a scaffold to tether ERG27 and other 4,4-demethylation-related enzymes, forming a demethylation enzyme complex, in the endoplasmic reticulum.</text>
</comment>
<reference evidence="21 23" key="1">
    <citation type="journal article" date="2016" name="PLoS ONE">
        <title>Sequence Assembly of Yarrowia lipolytica Strain W29/CLIB89 Shows Transposable Element Diversity.</title>
        <authorList>
            <person name="Magnan C."/>
            <person name="Yu J."/>
            <person name="Chang I."/>
            <person name="Jahn E."/>
            <person name="Kanomata Y."/>
            <person name="Wu J."/>
            <person name="Zeller M."/>
            <person name="Oakes M."/>
            <person name="Baldi P."/>
            <person name="Sandmeyer S."/>
        </authorList>
    </citation>
    <scope>NUCLEOTIDE SEQUENCE [LARGE SCALE GENOMIC DNA]</scope>
    <source>
        <strain evidence="21">CLIB89</strain>
        <strain evidence="23">CLIB89(W29)</strain>
    </source>
</reference>
<dbReference type="eggNOG" id="KOG1430">
    <property type="taxonomic scope" value="Eukaryota"/>
</dbReference>
<feature type="domain" description="3-beta hydroxysteroid dehydrogenase/isomerase" evidence="20">
    <location>
        <begin position="5"/>
        <end position="278"/>
    </location>
</feature>
<comment type="subcellular location">
    <subcellularLocation>
        <location evidence="1">Endoplasmic reticulum membrane</location>
        <topology evidence="1">Peripheral membrane protein</topology>
    </subcellularLocation>
</comment>
<accession>A0A1D8NC81</accession>
<evidence type="ECO:0000256" key="13">
    <source>
        <dbReference type="ARBA" id="ARBA00066634"/>
    </source>
</evidence>
<protein>
    <recommendedName>
        <fullName evidence="15">Sterol-4-alpha-carboxylate 3-dehydrogenase ERG26, decarboxylating</fullName>
        <ecNumber evidence="13">1.1.1.170</ecNumber>
    </recommendedName>
    <alternativeName>
        <fullName evidence="18 19">C-3 Sterol dehydrogenase ERG26</fullName>
    </alternativeName>
    <alternativeName>
        <fullName evidence="16 17">C-4 decarboxylase ERG26</fullName>
    </alternativeName>
    <alternativeName>
        <fullName evidence="14">Sterol-4-alpha-carboxylate 3-dehydrogenase erg26, decarboxylating</fullName>
    </alternativeName>
</protein>
<evidence type="ECO:0000259" key="20">
    <source>
        <dbReference type="Pfam" id="PF01073"/>
    </source>
</evidence>
<dbReference type="GeneID" id="2909687"/>
<dbReference type="OMA" id="YNITNHE"/>
<organism evidence="21 23">
    <name type="scientific">Yarrowia lipolytica</name>
    <name type="common">Candida lipolytica</name>
    <dbReference type="NCBI Taxonomy" id="4952"/>
    <lineage>
        <taxon>Eukaryota</taxon>
        <taxon>Fungi</taxon>
        <taxon>Dikarya</taxon>
        <taxon>Ascomycota</taxon>
        <taxon>Saccharomycotina</taxon>
        <taxon>Dipodascomycetes</taxon>
        <taxon>Dipodascales</taxon>
        <taxon>Dipodascales incertae sedis</taxon>
        <taxon>Yarrowia</taxon>
    </lineage>
</organism>
<dbReference type="EC" id="1.1.1.170" evidence="13"/>
<dbReference type="GO" id="GO:0016853">
    <property type="term" value="F:isomerase activity"/>
    <property type="evidence" value="ECO:0007669"/>
    <property type="project" value="UniProtKB-KW"/>
</dbReference>
<evidence type="ECO:0000256" key="7">
    <source>
        <dbReference type="ARBA" id="ARBA00023027"/>
    </source>
</evidence>
<evidence type="ECO:0000256" key="18">
    <source>
        <dbReference type="ARBA" id="ARBA00081452"/>
    </source>
</evidence>
<evidence type="ECO:0000256" key="5">
    <source>
        <dbReference type="ARBA" id="ARBA00022955"/>
    </source>
</evidence>
<evidence type="ECO:0000256" key="14">
    <source>
        <dbReference type="ARBA" id="ARBA00067470"/>
    </source>
</evidence>
<evidence type="ECO:0000256" key="19">
    <source>
        <dbReference type="ARBA" id="ARBA00082106"/>
    </source>
</evidence>
<dbReference type="GO" id="GO:0005789">
    <property type="term" value="C:endoplasmic reticulum membrane"/>
    <property type="evidence" value="ECO:0007669"/>
    <property type="project" value="UniProtKB-SubCell"/>
</dbReference>
<dbReference type="PANTHER" id="PTHR43245:SF51">
    <property type="entry name" value="SHORT CHAIN DEHYDROGENASE_REDUCTASE FAMILY 42E, MEMBER 2"/>
    <property type="match status" value="1"/>
</dbReference>
<evidence type="ECO:0000256" key="11">
    <source>
        <dbReference type="ARBA" id="ARBA00052679"/>
    </source>
</evidence>
<dbReference type="Proteomes" id="UP000182444">
    <property type="component" value="Chromosome 1C"/>
</dbReference>
<dbReference type="GO" id="GO:0102175">
    <property type="term" value="F:3-beta-hydroxysteroid dehydrogenase (NAD+)/C4-decarboxylase activity"/>
    <property type="evidence" value="ECO:0007669"/>
    <property type="project" value="EnsemblFungi"/>
</dbReference>
<dbReference type="AlphaFoldDB" id="A0A1D8NC81"/>
<comment type="catalytic activity">
    <reaction evidence="11">
        <text>4beta-methylzymosterol-4alpha-carboxylate + NADP(+) = 3-dehydro-4-methylzymosterol + CO2 + NADPH</text>
        <dbReference type="Rhea" id="RHEA:33447"/>
        <dbReference type="ChEBI" id="CHEBI:16526"/>
        <dbReference type="ChEBI" id="CHEBI:50593"/>
        <dbReference type="ChEBI" id="CHEBI:57783"/>
        <dbReference type="ChEBI" id="CHEBI:58349"/>
        <dbReference type="ChEBI" id="CHEBI:64925"/>
        <dbReference type="EC" id="1.1.1.170"/>
    </reaction>
    <physiologicalReaction direction="left-to-right" evidence="11">
        <dbReference type="Rhea" id="RHEA:33448"/>
    </physiologicalReaction>
</comment>
<dbReference type="FunFam" id="3.40.50.720:FF:000346">
    <property type="entry name" value="C-3 sterol dehydrogenase/C-4 decarboxylase"/>
    <property type="match status" value="1"/>
</dbReference>
<keyword evidence="5" id="KW-0752">Steroid biosynthesis</keyword>
<dbReference type="VEuPathDB" id="FungiDB:YALI1_C30514g"/>
<evidence type="ECO:0000256" key="1">
    <source>
        <dbReference type="ARBA" id="ARBA00004406"/>
    </source>
</evidence>
<evidence type="ECO:0000256" key="8">
    <source>
        <dbReference type="ARBA" id="ARBA00023098"/>
    </source>
</evidence>
<keyword evidence="6" id="KW-0560">Oxidoreductase</keyword>
<sequence length="359" mass="39587">MNTVLIVGGSGFLGQHLIQKFHELSPRPEIHVFDIRPVQPVSQTFFSYDTEKDIVFHQGDLTNRDDVLRAIDAAKPDAIVTCASPVHGLGKAIYEKVNVQGNKVLLEATRQRFDESKGKIGRAFIYTSSASAVSDGSPLINADETFPVLDDHKDDYADTKAVAEKMILGANDPESGFLTVALRPAGIFGPGDRQMIPGFLDAAATGKQNFQLGNDDNLFDYTYVGNVAYSHVLAAEKLLDSKHAANVAGEAFFITNGTPIYFWAMPRMIWKKSGYEVDLAKRTKLSTPVALFLSSIVAGLCKPFGVVPNFSPFKVRICSSPRYYDISKARKYLGYEPQLDLPQAVDVTLKWINETKEKK</sequence>
<proteinExistence type="inferred from homology"/>
<evidence type="ECO:0000256" key="2">
    <source>
        <dbReference type="ARBA" id="ARBA00009219"/>
    </source>
</evidence>
<dbReference type="Gene3D" id="3.40.50.720">
    <property type="entry name" value="NAD(P)-binding Rossmann-like Domain"/>
    <property type="match status" value="1"/>
</dbReference>
<evidence type="ECO:0000256" key="10">
    <source>
        <dbReference type="ARBA" id="ARBA00046995"/>
    </source>
</evidence>
<name>A0A1D8NC81_YARLL</name>
<dbReference type="RefSeq" id="XP_502124.1">
    <property type="nucleotide sequence ID" value="XM_502124.1"/>
</dbReference>
<evidence type="ECO:0000313" key="21">
    <source>
        <dbReference type="EMBL" id="AOW03240.1"/>
    </source>
</evidence>
<keyword evidence="8" id="KW-0443">Lipid metabolism</keyword>
<dbReference type="PANTHER" id="PTHR43245">
    <property type="entry name" value="BIFUNCTIONAL POLYMYXIN RESISTANCE PROTEIN ARNA"/>
    <property type="match status" value="1"/>
</dbReference>
<evidence type="ECO:0000256" key="9">
    <source>
        <dbReference type="ARBA" id="ARBA00023136"/>
    </source>
</evidence>
<dbReference type="EMBL" id="KZ858968">
    <property type="protein sequence ID" value="RDW27104.1"/>
    <property type="molecule type" value="Genomic_DNA"/>
</dbReference>
<dbReference type="GO" id="GO:0006696">
    <property type="term" value="P:ergosterol biosynthetic process"/>
    <property type="evidence" value="ECO:0007669"/>
    <property type="project" value="EnsemblFungi"/>
</dbReference>
<evidence type="ECO:0000256" key="17">
    <source>
        <dbReference type="ARBA" id="ARBA00081397"/>
    </source>
</evidence>
<dbReference type="VEuPathDB" id="FungiDB:YALI0_C22165g"/>
<dbReference type="SUPFAM" id="SSF51735">
    <property type="entry name" value="NAD(P)-binding Rossmann-fold domains"/>
    <property type="match status" value="1"/>
</dbReference>
<keyword evidence="4" id="KW-0256">Endoplasmic reticulum</keyword>
<evidence type="ECO:0000256" key="6">
    <source>
        <dbReference type="ARBA" id="ARBA00023002"/>
    </source>
</evidence>
<dbReference type="InterPro" id="IPR002225">
    <property type="entry name" value="3Beta_OHSteriod_DH/Estase"/>
</dbReference>
<evidence type="ECO:0000256" key="4">
    <source>
        <dbReference type="ARBA" id="ARBA00022824"/>
    </source>
</evidence>
<dbReference type="EMBL" id="CP017555">
    <property type="protein sequence ID" value="AOW03240.1"/>
    <property type="molecule type" value="Genomic_DNA"/>
</dbReference>
<evidence type="ECO:0000313" key="24">
    <source>
        <dbReference type="Proteomes" id="UP000256601"/>
    </source>
</evidence>
<comment type="pathway">
    <text evidence="12">Steroid biosynthesis; zymosterol biosynthesis; zymosterol from lanosterol: step 4/6.</text>
</comment>
<evidence type="ECO:0000256" key="16">
    <source>
        <dbReference type="ARBA" id="ARBA00081267"/>
    </source>
</evidence>
<keyword evidence="3" id="KW-0444">Lipid biosynthesis</keyword>
<dbReference type="OrthoDB" id="10058185at2759"/>
<keyword evidence="9" id="KW-0472">Membrane</keyword>
<reference evidence="22 24" key="2">
    <citation type="submission" date="2018-07" db="EMBL/GenBank/DDBJ databases">
        <title>Draft Genome Assemblies for Five Robust Yarrowia lipolytica Strains Exhibiting High Lipid Production and Pentose Sugar Utilization and Sugar Alcohol Secretion from Undetoxified Lignocellulosic Biomass Hydrolysates.</title>
        <authorList>
            <consortium name="DOE Joint Genome Institute"/>
            <person name="Walker C."/>
            <person name="Ryu S."/>
            <person name="Na H."/>
            <person name="Zane M."/>
            <person name="LaButti K."/>
            <person name="Lipzen A."/>
            <person name="Haridas S."/>
            <person name="Barry K."/>
            <person name="Grigoriev I.V."/>
            <person name="Quarterman J."/>
            <person name="Slininger P."/>
            <person name="Dien B."/>
            <person name="Trinh C.T."/>
        </authorList>
    </citation>
    <scope>NUCLEOTIDE SEQUENCE [LARGE SCALE GENOMIC DNA]</scope>
    <source>
        <strain evidence="22 24">YB392</strain>
    </source>
</reference>